<keyword evidence="4" id="KW-0175">Coiled coil</keyword>
<keyword evidence="2" id="KW-0963">Cytoplasm</keyword>
<feature type="coiled-coil region" evidence="4">
    <location>
        <begin position="37"/>
        <end position="71"/>
    </location>
</feature>
<dbReference type="PROSITE" id="PS51021">
    <property type="entry name" value="BAR"/>
    <property type="match status" value="1"/>
</dbReference>
<evidence type="ECO:0000256" key="5">
    <source>
        <dbReference type="SAM" id="MobiDB-lite"/>
    </source>
</evidence>
<reference evidence="7" key="1">
    <citation type="submission" date="2021-07" db="EMBL/GenBank/DDBJ databases">
        <authorList>
            <person name="Catto M.A."/>
            <person name="Jacobson A."/>
            <person name="Kennedy G."/>
            <person name="Labadie P."/>
            <person name="Hunt B.G."/>
            <person name="Srinivasan R."/>
        </authorList>
    </citation>
    <scope>NUCLEOTIDE SEQUENCE</scope>
    <source>
        <strain evidence="7">PL_HMW_Pooled</strain>
        <tissue evidence="7">Head</tissue>
    </source>
</reference>
<evidence type="ECO:0000259" key="6">
    <source>
        <dbReference type="PROSITE" id="PS51021"/>
    </source>
</evidence>
<keyword evidence="3" id="KW-0206">Cytoskeleton</keyword>
<dbReference type="EMBL" id="JAHWGI010000960">
    <property type="protein sequence ID" value="KAK3918751.1"/>
    <property type="molecule type" value="Genomic_DNA"/>
</dbReference>
<sequence length="288" mass="32606">MTCQSNEFYRNPLKKTYLTNRPSLAYPAVSQDEDKQLDLLFRNLQSIEDSNRRLQKEMKKYLEAVSNAEKAELKMTSDLSSSILCHENSDLRKLVEDYHSVTAQKSEGAAELLRVSQRTFLEPLKKFGGEFSGLAAVLHSHEQLVQEWKNVAARVKKLEERGDRMPNTIVKLEREKQNLISAAEAISSSHKKIMEEFPVFFKKRVDYIQPTLQAMVRAQLDYHGNTTRCFTILVPSGPAASSSKNGKLSEPESSVQQVSPSLLPESQFQSIIQSKFANIHSLSIVKNS</sequence>
<dbReference type="GO" id="GO:0005737">
    <property type="term" value="C:cytoplasm"/>
    <property type="evidence" value="ECO:0007669"/>
    <property type="project" value="InterPro"/>
</dbReference>
<evidence type="ECO:0000256" key="1">
    <source>
        <dbReference type="ARBA" id="ARBA00004245"/>
    </source>
</evidence>
<feature type="domain" description="BAR" evidence="6">
    <location>
        <begin position="22"/>
        <end position="268"/>
    </location>
</feature>
<reference evidence="7" key="2">
    <citation type="journal article" date="2023" name="BMC Genomics">
        <title>Pest status, molecular evolution, and epigenetic factors derived from the genome assembly of Frankliniella fusca, a thysanopteran phytovirus vector.</title>
        <authorList>
            <person name="Catto M.A."/>
            <person name="Labadie P.E."/>
            <person name="Jacobson A.L."/>
            <person name="Kennedy G.G."/>
            <person name="Srinivasan R."/>
            <person name="Hunt B.G."/>
        </authorList>
    </citation>
    <scope>NUCLEOTIDE SEQUENCE</scope>
    <source>
        <strain evidence="7">PL_HMW_Pooled</strain>
    </source>
</reference>
<dbReference type="GO" id="GO:0097320">
    <property type="term" value="P:plasma membrane tubulation"/>
    <property type="evidence" value="ECO:0007669"/>
    <property type="project" value="TreeGrafter"/>
</dbReference>
<dbReference type="PANTHER" id="PTHR47174:SF3">
    <property type="entry name" value="BRIDGING INTEGRATOR 3"/>
    <property type="match status" value="1"/>
</dbReference>
<evidence type="ECO:0000313" key="7">
    <source>
        <dbReference type="EMBL" id="KAK3918751.1"/>
    </source>
</evidence>
<dbReference type="AlphaFoldDB" id="A0AAE1HDP1"/>
<dbReference type="InterPro" id="IPR004148">
    <property type="entry name" value="BAR_dom"/>
</dbReference>
<dbReference type="SUPFAM" id="SSF103657">
    <property type="entry name" value="BAR/IMD domain-like"/>
    <property type="match status" value="1"/>
</dbReference>
<dbReference type="InterPro" id="IPR046982">
    <property type="entry name" value="BIN3/RVS161-like"/>
</dbReference>
<dbReference type="Proteomes" id="UP001219518">
    <property type="component" value="Unassembled WGS sequence"/>
</dbReference>
<protein>
    <submittedName>
        <fullName evidence="7">Bridging integrator 3-like protein</fullName>
    </submittedName>
</protein>
<dbReference type="GO" id="GO:0006897">
    <property type="term" value="P:endocytosis"/>
    <property type="evidence" value="ECO:0007669"/>
    <property type="project" value="InterPro"/>
</dbReference>
<comment type="subcellular location">
    <subcellularLocation>
        <location evidence="1">Cytoplasm</location>
        <location evidence="1">Cytoskeleton</location>
    </subcellularLocation>
</comment>
<keyword evidence="8" id="KW-1185">Reference proteome</keyword>
<dbReference type="Pfam" id="PF03114">
    <property type="entry name" value="BAR"/>
    <property type="match status" value="1"/>
</dbReference>
<evidence type="ECO:0000256" key="2">
    <source>
        <dbReference type="ARBA" id="ARBA00022490"/>
    </source>
</evidence>
<evidence type="ECO:0000313" key="8">
    <source>
        <dbReference type="Proteomes" id="UP001219518"/>
    </source>
</evidence>
<dbReference type="GO" id="GO:0051666">
    <property type="term" value="P:actin cortical patch localization"/>
    <property type="evidence" value="ECO:0007669"/>
    <property type="project" value="InterPro"/>
</dbReference>
<proteinExistence type="predicted"/>
<dbReference type="Gene3D" id="1.20.1270.60">
    <property type="entry name" value="Arfaptin homology (AH) domain/BAR domain"/>
    <property type="match status" value="1"/>
</dbReference>
<feature type="region of interest" description="Disordered" evidence="5">
    <location>
        <begin position="241"/>
        <end position="260"/>
    </location>
</feature>
<dbReference type="InterPro" id="IPR027267">
    <property type="entry name" value="AH/BAR_dom_sf"/>
</dbReference>
<organism evidence="7 8">
    <name type="scientific">Frankliniella fusca</name>
    <dbReference type="NCBI Taxonomy" id="407009"/>
    <lineage>
        <taxon>Eukaryota</taxon>
        <taxon>Metazoa</taxon>
        <taxon>Ecdysozoa</taxon>
        <taxon>Arthropoda</taxon>
        <taxon>Hexapoda</taxon>
        <taxon>Insecta</taxon>
        <taxon>Pterygota</taxon>
        <taxon>Neoptera</taxon>
        <taxon>Paraneoptera</taxon>
        <taxon>Thysanoptera</taxon>
        <taxon>Terebrantia</taxon>
        <taxon>Thripoidea</taxon>
        <taxon>Thripidae</taxon>
        <taxon>Frankliniella</taxon>
    </lineage>
</organism>
<evidence type="ECO:0000256" key="3">
    <source>
        <dbReference type="ARBA" id="ARBA00023212"/>
    </source>
</evidence>
<accession>A0AAE1HDP1</accession>
<evidence type="ECO:0000256" key="4">
    <source>
        <dbReference type="SAM" id="Coils"/>
    </source>
</evidence>
<comment type="caution">
    <text evidence="7">The sequence shown here is derived from an EMBL/GenBank/DDBJ whole genome shotgun (WGS) entry which is preliminary data.</text>
</comment>
<dbReference type="GO" id="GO:0015629">
    <property type="term" value="C:actin cytoskeleton"/>
    <property type="evidence" value="ECO:0007669"/>
    <property type="project" value="TreeGrafter"/>
</dbReference>
<dbReference type="PANTHER" id="PTHR47174">
    <property type="entry name" value="BRIDGING INTEGRATOR 3"/>
    <property type="match status" value="1"/>
</dbReference>
<name>A0AAE1HDP1_9NEOP</name>
<gene>
    <name evidence="7" type="ORF">KUF71_007998</name>
</gene>
<dbReference type="GO" id="GO:0008289">
    <property type="term" value="F:lipid binding"/>
    <property type="evidence" value="ECO:0007669"/>
    <property type="project" value="TreeGrafter"/>
</dbReference>